<name>A0A9D4QV08_DREPO</name>
<protein>
    <recommendedName>
        <fullName evidence="3">SCP domain-containing protein</fullName>
    </recommendedName>
</protein>
<reference evidence="1" key="1">
    <citation type="journal article" date="2019" name="bioRxiv">
        <title>The Genome of the Zebra Mussel, Dreissena polymorpha: A Resource for Invasive Species Research.</title>
        <authorList>
            <person name="McCartney M.A."/>
            <person name="Auch B."/>
            <person name="Kono T."/>
            <person name="Mallez S."/>
            <person name="Zhang Y."/>
            <person name="Obille A."/>
            <person name="Becker A."/>
            <person name="Abrahante J.E."/>
            <person name="Garbe J."/>
            <person name="Badalamenti J.P."/>
            <person name="Herman A."/>
            <person name="Mangelson H."/>
            <person name="Liachko I."/>
            <person name="Sullivan S."/>
            <person name="Sone E.D."/>
            <person name="Koren S."/>
            <person name="Silverstein K.A.T."/>
            <person name="Beckman K.B."/>
            <person name="Gohl D.M."/>
        </authorList>
    </citation>
    <scope>NUCLEOTIDE SEQUENCE</scope>
    <source>
        <strain evidence="1">Duluth1</strain>
        <tissue evidence="1">Whole animal</tissue>
    </source>
</reference>
<gene>
    <name evidence="1" type="ORF">DPMN_086788</name>
</gene>
<dbReference type="SUPFAM" id="SSF55797">
    <property type="entry name" value="PR-1-like"/>
    <property type="match status" value="1"/>
</dbReference>
<dbReference type="AlphaFoldDB" id="A0A9D4QV08"/>
<keyword evidence="2" id="KW-1185">Reference proteome</keyword>
<dbReference type="Gene3D" id="3.40.33.10">
    <property type="entry name" value="CAP"/>
    <property type="match status" value="1"/>
</dbReference>
<proteinExistence type="predicted"/>
<accession>A0A9D4QV08</accession>
<dbReference type="InterPro" id="IPR035940">
    <property type="entry name" value="CAP_sf"/>
</dbReference>
<dbReference type="Proteomes" id="UP000828390">
    <property type="component" value="Unassembled WGS sequence"/>
</dbReference>
<dbReference type="EMBL" id="JAIWYP010000003">
    <property type="protein sequence ID" value="KAH3844529.1"/>
    <property type="molecule type" value="Genomic_DNA"/>
</dbReference>
<evidence type="ECO:0000313" key="1">
    <source>
        <dbReference type="EMBL" id="KAH3844529.1"/>
    </source>
</evidence>
<evidence type="ECO:0008006" key="3">
    <source>
        <dbReference type="Google" id="ProtNLM"/>
    </source>
</evidence>
<reference evidence="1" key="2">
    <citation type="submission" date="2020-11" db="EMBL/GenBank/DDBJ databases">
        <authorList>
            <person name="McCartney M.A."/>
            <person name="Auch B."/>
            <person name="Kono T."/>
            <person name="Mallez S."/>
            <person name="Becker A."/>
            <person name="Gohl D.M."/>
            <person name="Silverstein K.A.T."/>
            <person name="Koren S."/>
            <person name="Bechman K.B."/>
            <person name="Herman A."/>
            <person name="Abrahante J.E."/>
            <person name="Garbe J."/>
        </authorList>
    </citation>
    <scope>NUCLEOTIDE SEQUENCE</scope>
    <source>
        <strain evidence="1">Duluth1</strain>
        <tissue evidence="1">Whole animal</tissue>
    </source>
</reference>
<sequence length="137" mass="15402">MSISHLLPRSCLVCYPNYFSSSTSIICRLLPRSFLICYLYHCSCAAESFIVSYLNHLSSATTIISRLLPRSFLICYPNHISSSSGRFSFGQNIAQSSGNLDWNKAISNWANEKNVYTYNGDNGGKVVGHYTQVRVVW</sequence>
<comment type="caution">
    <text evidence="1">The sequence shown here is derived from an EMBL/GenBank/DDBJ whole genome shotgun (WGS) entry which is preliminary data.</text>
</comment>
<evidence type="ECO:0000313" key="2">
    <source>
        <dbReference type="Proteomes" id="UP000828390"/>
    </source>
</evidence>
<organism evidence="1 2">
    <name type="scientific">Dreissena polymorpha</name>
    <name type="common">Zebra mussel</name>
    <name type="synonym">Mytilus polymorpha</name>
    <dbReference type="NCBI Taxonomy" id="45954"/>
    <lineage>
        <taxon>Eukaryota</taxon>
        <taxon>Metazoa</taxon>
        <taxon>Spiralia</taxon>
        <taxon>Lophotrochozoa</taxon>
        <taxon>Mollusca</taxon>
        <taxon>Bivalvia</taxon>
        <taxon>Autobranchia</taxon>
        <taxon>Heteroconchia</taxon>
        <taxon>Euheterodonta</taxon>
        <taxon>Imparidentia</taxon>
        <taxon>Neoheterodontei</taxon>
        <taxon>Myida</taxon>
        <taxon>Dreissenoidea</taxon>
        <taxon>Dreissenidae</taxon>
        <taxon>Dreissena</taxon>
    </lineage>
</organism>